<dbReference type="SUPFAM" id="SSF49299">
    <property type="entry name" value="PKD domain"/>
    <property type="match status" value="1"/>
</dbReference>
<feature type="domain" description="PKD" evidence="1">
    <location>
        <begin position="96"/>
        <end position="127"/>
    </location>
</feature>
<name>A0AA49GKC9_9BACT</name>
<dbReference type="Pfam" id="PF13585">
    <property type="entry name" value="CHU_C"/>
    <property type="match status" value="1"/>
</dbReference>
<dbReference type="PROSITE" id="PS50093">
    <property type="entry name" value="PKD"/>
    <property type="match status" value="1"/>
</dbReference>
<protein>
    <submittedName>
        <fullName evidence="2">Gliding motility-associated C-terminal domain-containing protein</fullName>
    </submittedName>
</protein>
<proteinExistence type="predicted"/>
<organism evidence="2">
    <name type="scientific">Roseihalotalea indica</name>
    <dbReference type="NCBI Taxonomy" id="2867963"/>
    <lineage>
        <taxon>Bacteria</taxon>
        <taxon>Pseudomonadati</taxon>
        <taxon>Bacteroidota</taxon>
        <taxon>Cytophagia</taxon>
        <taxon>Cytophagales</taxon>
        <taxon>Catalimonadaceae</taxon>
        <taxon>Roseihalotalea</taxon>
    </lineage>
</organism>
<dbReference type="InterPro" id="IPR026341">
    <property type="entry name" value="T9SS_type_B"/>
</dbReference>
<evidence type="ECO:0000313" key="2">
    <source>
        <dbReference type="EMBL" id="WKN35852.1"/>
    </source>
</evidence>
<dbReference type="EMBL" id="CP120682">
    <property type="protein sequence ID" value="WKN35852.1"/>
    <property type="molecule type" value="Genomic_DNA"/>
</dbReference>
<dbReference type="Gene3D" id="2.60.40.10">
    <property type="entry name" value="Immunoglobulins"/>
    <property type="match status" value="3"/>
</dbReference>
<dbReference type="InterPro" id="IPR000601">
    <property type="entry name" value="PKD_dom"/>
</dbReference>
<dbReference type="AlphaFoldDB" id="A0AA49GKC9"/>
<sequence length="510" mass="56045">MYSPVTDGIVWNPTWDGNESNIVVDSDAAPETFSYTYTEPGSYLFLQVVGNTPGPIDTLRIEVLEPQTPQFNLINCTENRVYVSIQDDYYDQLEIDFGDGTTPAVVPTSQPSFVHAYASGGEYPVTVKGLFSNADVSGCGDSTATINTFEGETFPEATLTEVEVLDEQSIRVAYDIPDPTITYQIEVAENGSSSKRTYQLEAGSSETVLEQVEWDTRENYYCLAVTAVDPCSGLRFPSNALCTISLEAIAGDLQNNLSWQTEDGVYANYQVLRNSAEIATTSTLTYQDTEVECQETYAYQIRGQVGPGTSLSETISLITISNTVPAPIDSLDAGLDELAIAVGWGGAADAQQYYIYRSLEGDSAMLYDSLDANAPDLAYLDTNVEIDELYCYQISYLDACGNEAPLSEPVCQRVPAQAQLFFPTAFTPNGDGLNDVFLYKAALLESVTFEIFNRWGELLFHTDQRDVGWDGMYQGIPVQEGTYLYKITVNDQLGNEFTQQGKFVLLNPAP</sequence>
<dbReference type="InterPro" id="IPR013783">
    <property type="entry name" value="Ig-like_fold"/>
</dbReference>
<gene>
    <name evidence="2" type="ORF">K4G66_26140</name>
</gene>
<dbReference type="NCBIfam" id="TIGR04131">
    <property type="entry name" value="Bac_Flav_CTERM"/>
    <property type="match status" value="1"/>
</dbReference>
<dbReference type="InterPro" id="IPR035986">
    <property type="entry name" value="PKD_dom_sf"/>
</dbReference>
<reference evidence="2" key="2">
    <citation type="journal article" date="2024" name="Antonie Van Leeuwenhoek">
        <title>Roseihalotalea indica gen. nov., sp. nov., a halophilic Bacteroidetes from mesopelagic Southwest Indian Ocean with higher carbohydrate metabolic potential.</title>
        <authorList>
            <person name="Chen B."/>
            <person name="Zhang M."/>
            <person name="Lin D."/>
            <person name="Ye J."/>
            <person name="Tang K."/>
        </authorList>
    </citation>
    <scope>NUCLEOTIDE SEQUENCE</scope>
    <source>
        <strain evidence="2">TK19036</strain>
    </source>
</reference>
<evidence type="ECO:0000259" key="1">
    <source>
        <dbReference type="PROSITE" id="PS50093"/>
    </source>
</evidence>
<accession>A0AA49GKC9</accession>
<reference evidence="2" key="1">
    <citation type="journal article" date="2023" name="Comput. Struct. Biotechnol. J.">
        <title>Discovery of a novel marine Bacteroidetes with a rich repertoire of carbohydrate-active enzymes.</title>
        <authorList>
            <person name="Chen B."/>
            <person name="Liu G."/>
            <person name="Chen Q."/>
            <person name="Wang H."/>
            <person name="Liu L."/>
            <person name="Tang K."/>
        </authorList>
    </citation>
    <scope>NUCLEOTIDE SEQUENCE</scope>
    <source>
        <strain evidence="2">TK19036</strain>
    </source>
</reference>